<keyword evidence="2" id="KW-1133">Transmembrane helix</keyword>
<dbReference type="SUPFAM" id="SSF53448">
    <property type="entry name" value="Nucleotide-diphospho-sugar transferases"/>
    <property type="match status" value="1"/>
</dbReference>
<name>A0ABU0FHL5_9HYPH</name>
<feature type="transmembrane region" description="Helical" evidence="2">
    <location>
        <begin position="224"/>
        <end position="243"/>
    </location>
</feature>
<accession>A0ABU0FHL5</accession>
<evidence type="ECO:0000313" key="4">
    <source>
        <dbReference type="EMBL" id="MDQ0393842.1"/>
    </source>
</evidence>
<comment type="caution">
    <text evidence="4">The sequence shown here is derived from an EMBL/GenBank/DDBJ whole genome shotgun (WGS) entry which is preliminary data.</text>
</comment>
<proteinExistence type="inferred from homology"/>
<dbReference type="InterPro" id="IPR029044">
    <property type="entry name" value="Nucleotide-diphossugar_trans"/>
</dbReference>
<gene>
    <name evidence="4" type="ORF">J3R73_003634</name>
</gene>
<keyword evidence="5" id="KW-1185">Reference proteome</keyword>
<comment type="similarity">
    <text evidence="1">Belongs to the glycosyltransferase 2 family. WaaE/KdtX subfamily.</text>
</comment>
<dbReference type="InterPro" id="IPR001173">
    <property type="entry name" value="Glyco_trans_2-like"/>
</dbReference>
<reference evidence="4 5" key="1">
    <citation type="submission" date="2023-07" db="EMBL/GenBank/DDBJ databases">
        <title>Genomic Encyclopedia of Type Strains, Phase IV (KMG-IV): sequencing the most valuable type-strain genomes for metagenomic binning, comparative biology and taxonomic classification.</title>
        <authorList>
            <person name="Goeker M."/>
        </authorList>
    </citation>
    <scope>NUCLEOTIDE SEQUENCE [LARGE SCALE GENOMIC DNA]</scope>
    <source>
        <strain evidence="4 5">DSM 5896</strain>
    </source>
</reference>
<dbReference type="Gene3D" id="3.90.550.10">
    <property type="entry name" value="Spore Coat Polysaccharide Biosynthesis Protein SpsA, Chain A"/>
    <property type="match status" value="1"/>
</dbReference>
<sequence>MPVPPLSIFIIAFNEADRIGATIRAVRALTDDLIVVDSGSTDGTREVAEELGARVIVNEWPGYGPQKRFAEDQCRHNWLLNLDADEVVPPDLAEEIGGLFAGKEPQADGYEIRIAEIFPGEKRPHPWGYTLAPVRLYRRDRGRYVDSTVHDRVHFEREPRIARLKGIIHHFSVRSLGDQIAKLNSYSEQQADDLDMRGKRLNEWRVLTEFPLAFVKAYIGRRHFVRGLYGVSTAINFAYFRWLRVSKHIERRRRRDRR</sequence>
<dbReference type="Proteomes" id="UP001237448">
    <property type="component" value="Unassembled WGS sequence"/>
</dbReference>
<dbReference type="PANTHER" id="PTHR43630">
    <property type="entry name" value="POLY-BETA-1,6-N-ACETYL-D-GLUCOSAMINE SYNTHASE"/>
    <property type="match status" value="1"/>
</dbReference>
<evidence type="ECO:0000259" key="3">
    <source>
        <dbReference type="Pfam" id="PF00535"/>
    </source>
</evidence>
<dbReference type="RefSeq" id="WP_307429802.1">
    <property type="nucleotide sequence ID" value="NZ_JAUSVK010000001.1"/>
</dbReference>
<feature type="domain" description="Glycosyltransferase 2-like" evidence="3">
    <location>
        <begin position="7"/>
        <end position="144"/>
    </location>
</feature>
<evidence type="ECO:0000313" key="5">
    <source>
        <dbReference type="Proteomes" id="UP001237448"/>
    </source>
</evidence>
<protein>
    <submittedName>
        <fullName evidence="4">Glycosyltransferase involved in cell wall biosynthesis</fullName>
    </submittedName>
</protein>
<evidence type="ECO:0000256" key="1">
    <source>
        <dbReference type="ARBA" id="ARBA00038494"/>
    </source>
</evidence>
<organism evidence="4 5">
    <name type="scientific">Labrys monachus</name>
    <dbReference type="NCBI Taxonomy" id="217067"/>
    <lineage>
        <taxon>Bacteria</taxon>
        <taxon>Pseudomonadati</taxon>
        <taxon>Pseudomonadota</taxon>
        <taxon>Alphaproteobacteria</taxon>
        <taxon>Hyphomicrobiales</taxon>
        <taxon>Xanthobacteraceae</taxon>
        <taxon>Labrys</taxon>
    </lineage>
</organism>
<dbReference type="Pfam" id="PF00535">
    <property type="entry name" value="Glycos_transf_2"/>
    <property type="match status" value="1"/>
</dbReference>
<dbReference type="EMBL" id="JAUSVK010000001">
    <property type="protein sequence ID" value="MDQ0393842.1"/>
    <property type="molecule type" value="Genomic_DNA"/>
</dbReference>
<dbReference type="PANTHER" id="PTHR43630:SF2">
    <property type="entry name" value="GLYCOSYLTRANSFERASE"/>
    <property type="match status" value="1"/>
</dbReference>
<keyword evidence="2" id="KW-0812">Transmembrane</keyword>
<evidence type="ECO:0000256" key="2">
    <source>
        <dbReference type="SAM" id="Phobius"/>
    </source>
</evidence>
<keyword evidence="2" id="KW-0472">Membrane</keyword>
<dbReference type="CDD" id="cd02511">
    <property type="entry name" value="Beta4Glucosyltransferase"/>
    <property type="match status" value="1"/>
</dbReference>